<dbReference type="STRING" id="135651.G0MJM8"/>
<dbReference type="Proteomes" id="UP000008068">
    <property type="component" value="Unassembled WGS sequence"/>
</dbReference>
<feature type="compositionally biased region" description="Basic and acidic residues" evidence="3">
    <location>
        <begin position="162"/>
        <end position="194"/>
    </location>
</feature>
<dbReference type="InParanoid" id="G0MJM8"/>
<dbReference type="GO" id="GO:0003682">
    <property type="term" value="F:chromatin binding"/>
    <property type="evidence" value="ECO:0007669"/>
    <property type="project" value="TreeGrafter"/>
</dbReference>
<comment type="subcellular location">
    <subcellularLocation>
        <location evidence="2">Nucleus</location>
    </subcellularLocation>
</comment>
<proteinExistence type="predicted"/>
<gene>
    <name evidence="5" type="ORF">CAEBREN_02504</name>
</gene>
<evidence type="ECO:0000313" key="5">
    <source>
        <dbReference type="EMBL" id="EGT32366.1"/>
    </source>
</evidence>
<dbReference type="Gene3D" id="2.60.40.1970">
    <property type="entry name" value="YEATS domain"/>
    <property type="match status" value="1"/>
</dbReference>
<dbReference type="FunCoup" id="G0MJM8">
    <property type="interactions" value="5"/>
</dbReference>
<dbReference type="Pfam" id="PF03366">
    <property type="entry name" value="YEATS"/>
    <property type="match status" value="1"/>
</dbReference>
<dbReference type="OrthoDB" id="10053467at2759"/>
<evidence type="ECO:0000256" key="3">
    <source>
        <dbReference type="SAM" id="MobiDB-lite"/>
    </source>
</evidence>
<dbReference type="GO" id="GO:0045893">
    <property type="term" value="P:positive regulation of DNA-templated transcription"/>
    <property type="evidence" value="ECO:0007669"/>
    <property type="project" value="TreeGrafter"/>
</dbReference>
<sequence>MHIVEVTVGHTSTRIYDHKGGHTHTWTLFVKPANKEYEDFPDNKFIRKVIFNIHESFAQPTRTVSKPPFSITETGFASFSAVVTIHLNLPTEKPRPIPYELTLFVGDHDIQTEIQKLAIRNEPVPDWFQELIKKYGKTKKRKASMISSSNDEKSPKKSLTPVKEEEKEKEPKQKQPKSREIPRIDIEKVEDAPKKKSSPRKNGKEKDQQKPSSSEEKAEKVEKVAKTKTPEELTKKLNECSDPYVIYKASEYLLSLPETKLSSTTLRLSFDLSRCSSGTLLEVGRILKLKKSKSK</sequence>
<accession>G0MJM8</accession>
<dbReference type="InterPro" id="IPR052790">
    <property type="entry name" value="YEATS_domain"/>
</dbReference>
<evidence type="ECO:0000313" key="6">
    <source>
        <dbReference type="Proteomes" id="UP000008068"/>
    </source>
</evidence>
<name>G0MJM8_CAEBE</name>
<dbReference type="InterPro" id="IPR055129">
    <property type="entry name" value="YEATS_dom"/>
</dbReference>
<keyword evidence="6" id="KW-1185">Reference proteome</keyword>
<dbReference type="eggNOG" id="KOG3149">
    <property type="taxonomic scope" value="Eukaryota"/>
</dbReference>
<evidence type="ECO:0000256" key="1">
    <source>
        <dbReference type="ARBA" id="ARBA00023242"/>
    </source>
</evidence>
<reference evidence="6" key="1">
    <citation type="submission" date="2011-07" db="EMBL/GenBank/DDBJ databases">
        <authorList>
            <consortium name="Caenorhabditis brenneri Sequencing and Analysis Consortium"/>
            <person name="Wilson R.K."/>
        </authorList>
    </citation>
    <scope>NUCLEOTIDE SEQUENCE [LARGE SCALE GENOMIC DNA]</scope>
    <source>
        <strain evidence="6">PB2801</strain>
    </source>
</reference>
<dbReference type="PROSITE" id="PS51037">
    <property type="entry name" value="YEATS"/>
    <property type="match status" value="1"/>
</dbReference>
<feature type="compositionally biased region" description="Basic and acidic residues" evidence="3">
    <location>
        <begin position="202"/>
        <end position="234"/>
    </location>
</feature>
<evidence type="ECO:0000256" key="2">
    <source>
        <dbReference type="PROSITE-ProRule" id="PRU00376"/>
    </source>
</evidence>
<feature type="domain" description="YEATS" evidence="4">
    <location>
        <begin position="1"/>
        <end position="134"/>
    </location>
</feature>
<dbReference type="InterPro" id="IPR038704">
    <property type="entry name" value="YEAST_sf"/>
</dbReference>
<dbReference type="AlphaFoldDB" id="G0MJM8"/>
<dbReference type="HOGENOM" id="CLU_944061_0_0_1"/>
<feature type="region of interest" description="Disordered" evidence="3">
    <location>
        <begin position="139"/>
        <end position="234"/>
    </location>
</feature>
<protein>
    <recommendedName>
        <fullName evidence="4">YEATS domain-containing protein</fullName>
    </recommendedName>
</protein>
<dbReference type="OMA" id="IHITFTG"/>
<dbReference type="EMBL" id="GL379797">
    <property type="protein sequence ID" value="EGT32366.1"/>
    <property type="molecule type" value="Genomic_DNA"/>
</dbReference>
<evidence type="ECO:0000259" key="4">
    <source>
        <dbReference type="PROSITE" id="PS51037"/>
    </source>
</evidence>
<keyword evidence="1 2" id="KW-0539">Nucleus</keyword>
<dbReference type="PANTHER" id="PTHR47827">
    <property type="entry name" value="AHD DOMAIN-CONTAINING PROTEIN"/>
    <property type="match status" value="1"/>
</dbReference>
<dbReference type="GO" id="GO:0008023">
    <property type="term" value="C:transcription elongation factor complex"/>
    <property type="evidence" value="ECO:0007669"/>
    <property type="project" value="TreeGrafter"/>
</dbReference>
<dbReference type="PANTHER" id="PTHR47827:SF3">
    <property type="entry name" value="AF-9 ANC1 HOMOLOGY DOMAIN-CONTAINING PROTEIN"/>
    <property type="match status" value="1"/>
</dbReference>
<organism evidence="6">
    <name type="scientific">Caenorhabditis brenneri</name>
    <name type="common">Nematode worm</name>
    <dbReference type="NCBI Taxonomy" id="135651"/>
    <lineage>
        <taxon>Eukaryota</taxon>
        <taxon>Metazoa</taxon>
        <taxon>Ecdysozoa</taxon>
        <taxon>Nematoda</taxon>
        <taxon>Chromadorea</taxon>
        <taxon>Rhabditida</taxon>
        <taxon>Rhabditina</taxon>
        <taxon>Rhabditomorpha</taxon>
        <taxon>Rhabditoidea</taxon>
        <taxon>Rhabditidae</taxon>
        <taxon>Peloderinae</taxon>
        <taxon>Caenorhabditis</taxon>
    </lineage>
</organism>